<dbReference type="SUPFAM" id="SSF140996">
    <property type="entry name" value="Hermes dimerisation domain"/>
    <property type="match status" value="1"/>
</dbReference>
<dbReference type="AlphaFoldDB" id="A0A815R199"/>
<evidence type="ECO:0000313" key="9">
    <source>
        <dbReference type="EMBL" id="CAF1471176.1"/>
    </source>
</evidence>
<comment type="subcellular location">
    <subcellularLocation>
        <location evidence="1">Nucleus</location>
    </subcellularLocation>
</comment>
<evidence type="ECO:0000313" key="11">
    <source>
        <dbReference type="Proteomes" id="UP000663891"/>
    </source>
</evidence>
<dbReference type="Gene3D" id="1.10.10.1070">
    <property type="entry name" value="Zinc finger, BED domain-containing"/>
    <property type="match status" value="1"/>
</dbReference>
<name>A0A815R199_9BILA</name>
<keyword evidence="5" id="KW-0539">Nucleus</keyword>
<feature type="region of interest" description="Disordered" evidence="6">
    <location>
        <begin position="49"/>
        <end position="84"/>
    </location>
</feature>
<evidence type="ECO:0000259" key="8">
    <source>
        <dbReference type="Pfam" id="PF10683"/>
    </source>
</evidence>
<comment type="caution">
    <text evidence="9">The sequence shown here is derived from an EMBL/GenBank/DDBJ whole genome shotgun (WGS) entry which is preliminary data.</text>
</comment>
<dbReference type="PANTHER" id="PTHR46481:SF10">
    <property type="entry name" value="ZINC FINGER BED DOMAIN-CONTAINING PROTEIN 39"/>
    <property type="match status" value="1"/>
</dbReference>
<reference evidence="9" key="1">
    <citation type="submission" date="2021-02" db="EMBL/GenBank/DDBJ databases">
        <authorList>
            <person name="Nowell W R."/>
        </authorList>
    </citation>
    <scope>NUCLEOTIDE SEQUENCE</scope>
</reference>
<organism evidence="9 11">
    <name type="scientific">Adineta steineri</name>
    <dbReference type="NCBI Taxonomy" id="433720"/>
    <lineage>
        <taxon>Eukaryota</taxon>
        <taxon>Metazoa</taxon>
        <taxon>Spiralia</taxon>
        <taxon>Gnathifera</taxon>
        <taxon>Rotifera</taxon>
        <taxon>Eurotatoria</taxon>
        <taxon>Bdelloidea</taxon>
        <taxon>Adinetida</taxon>
        <taxon>Adinetidae</taxon>
        <taxon>Adineta</taxon>
    </lineage>
</organism>
<evidence type="ECO:0000256" key="2">
    <source>
        <dbReference type="ARBA" id="ARBA00022723"/>
    </source>
</evidence>
<feature type="domain" description="HAT C-terminal dimerisation" evidence="7">
    <location>
        <begin position="760"/>
        <end position="839"/>
    </location>
</feature>
<dbReference type="OrthoDB" id="1607513at2759"/>
<protein>
    <recommendedName>
        <fullName evidence="12">Transposase</fullName>
    </recommendedName>
</protein>
<accession>A0A815R199</accession>
<dbReference type="InterPro" id="IPR012337">
    <property type="entry name" value="RNaseH-like_sf"/>
</dbReference>
<evidence type="ECO:0000256" key="3">
    <source>
        <dbReference type="ARBA" id="ARBA00022771"/>
    </source>
</evidence>
<keyword evidence="3" id="KW-0863">Zinc-finger</keyword>
<dbReference type="GO" id="GO:0008270">
    <property type="term" value="F:zinc ion binding"/>
    <property type="evidence" value="ECO:0007669"/>
    <property type="project" value="UniProtKB-KW"/>
</dbReference>
<evidence type="ECO:0000313" key="10">
    <source>
        <dbReference type="EMBL" id="CAF3968511.1"/>
    </source>
</evidence>
<dbReference type="EMBL" id="CAJOAY010002644">
    <property type="protein sequence ID" value="CAF3968511.1"/>
    <property type="molecule type" value="Genomic_DNA"/>
</dbReference>
<feature type="domain" description="Hermes trasposase DNA-binding" evidence="8">
    <location>
        <begin position="203"/>
        <end position="259"/>
    </location>
</feature>
<sequence>MSSRSCDLVDDIYLISADNPHSISNFFSNNEQNHSNSISVAASCDSNSASTRTRNDSNSPASARGDSSFTTTRALNDSNSSSSDHYTAEQLKNYLFKKNPNYRLLKNDSTKSLSAWWRAFGFIFNLNENKEFEQIPGFISCLKCFQTFRYGFKSGTKHFVEHANKCFPLATKIADVAGTNELKCSQWKLEQVGVQRKMQLTPKDQHQLKELCAKWVCCDMRPFTIVEDDGLQRLANMFIKIGSQYGLVDAKNVIPSRHTVGRAVHEIADQIRDKIKEELIEPLRAKAVTIAPDFWQSKYSQQSYLGLNITYVDINNKFKSIDLFCRPFNGIKSYDLILDFLNIHLAEFGISLTDVNIITDRGANFLKAFAKYDLICCFGHRLNNVLKVCFFYQQTKKKKKNNQASSKDNTCSTAKSTPPTNSARVEKDELSSSSDSSLSDDEENQRENYVTEQSSLVILRRRKKSSTTQSAQKMVVEDIPPEAKQVLLVLKQAKKLVKYVKLTGMNQEIKDNGGVTLLQATAVRWLSLSNLLESLIKSFKIVRKLLFDKEKQSLITDLNLQCLKQLCLILKPFKQIMISVQTGNSPSLYLVSMFYITLKDILQSFDTVKEYINEHIEDIDGHDSLFNIDKDDDLEHELPGIKWFRERLLTLVNEMIVLDVRQVAATLLHPRYRSLKKVPDHVKDQCYKHVRQQVWQFREKAEAEQENQKNLSEPPQKKQKKEKNMLSRFESGNFSEETVDRTGSGDESDEYDYQIKKGDELDRYLLFEFDKSKKEAEPLEFWKNHSDKFPFLSQYARSILSIPATTTNVEREFSSAGFILNERRTSLQSNKLDEMLLIRSVEKQLH</sequence>
<evidence type="ECO:0000256" key="6">
    <source>
        <dbReference type="SAM" id="MobiDB-lite"/>
    </source>
</evidence>
<evidence type="ECO:0000256" key="5">
    <source>
        <dbReference type="ARBA" id="ARBA00023242"/>
    </source>
</evidence>
<dbReference type="EMBL" id="CAJNON010001556">
    <property type="protein sequence ID" value="CAF1471176.1"/>
    <property type="molecule type" value="Genomic_DNA"/>
</dbReference>
<dbReference type="Proteomes" id="UP000663891">
    <property type="component" value="Unassembled WGS sequence"/>
</dbReference>
<feature type="region of interest" description="Disordered" evidence="6">
    <location>
        <begin position="705"/>
        <end position="727"/>
    </location>
</feature>
<dbReference type="InterPro" id="IPR018473">
    <property type="entry name" value="Hermes_transposase_DNA-db"/>
</dbReference>
<dbReference type="GO" id="GO:0046983">
    <property type="term" value="F:protein dimerization activity"/>
    <property type="evidence" value="ECO:0007669"/>
    <property type="project" value="InterPro"/>
</dbReference>
<keyword evidence="4" id="KW-0862">Zinc</keyword>
<dbReference type="PANTHER" id="PTHR46481">
    <property type="entry name" value="ZINC FINGER BED DOMAIN-CONTAINING PROTEIN 4"/>
    <property type="match status" value="1"/>
</dbReference>
<evidence type="ECO:0000256" key="1">
    <source>
        <dbReference type="ARBA" id="ARBA00004123"/>
    </source>
</evidence>
<dbReference type="Pfam" id="PF10683">
    <property type="entry name" value="DBD_Tnp_Hermes"/>
    <property type="match status" value="1"/>
</dbReference>
<evidence type="ECO:0008006" key="12">
    <source>
        <dbReference type="Google" id="ProtNLM"/>
    </source>
</evidence>
<feature type="region of interest" description="Disordered" evidence="6">
    <location>
        <begin position="401"/>
        <end position="451"/>
    </location>
</feature>
<dbReference type="InterPro" id="IPR052035">
    <property type="entry name" value="ZnF_BED_domain_contain"/>
</dbReference>
<dbReference type="GO" id="GO:0005634">
    <property type="term" value="C:nucleus"/>
    <property type="evidence" value="ECO:0007669"/>
    <property type="project" value="UniProtKB-SubCell"/>
</dbReference>
<keyword evidence="2" id="KW-0479">Metal-binding</keyword>
<dbReference type="InterPro" id="IPR008906">
    <property type="entry name" value="HATC_C_dom"/>
</dbReference>
<dbReference type="SUPFAM" id="SSF53098">
    <property type="entry name" value="Ribonuclease H-like"/>
    <property type="match status" value="1"/>
</dbReference>
<proteinExistence type="predicted"/>
<feature type="compositionally biased region" description="Polar residues" evidence="6">
    <location>
        <begin position="403"/>
        <end position="423"/>
    </location>
</feature>
<evidence type="ECO:0000259" key="7">
    <source>
        <dbReference type="Pfam" id="PF05699"/>
    </source>
</evidence>
<evidence type="ECO:0000256" key="4">
    <source>
        <dbReference type="ARBA" id="ARBA00022833"/>
    </source>
</evidence>
<gene>
    <name evidence="10" type="ORF">OKA104_LOCUS27963</name>
    <name evidence="9" type="ORF">VCS650_LOCUS40621</name>
</gene>
<dbReference type="Pfam" id="PF05699">
    <property type="entry name" value="Dimer_Tnp_hAT"/>
    <property type="match status" value="1"/>
</dbReference>
<dbReference type="Proteomes" id="UP000663881">
    <property type="component" value="Unassembled WGS sequence"/>
</dbReference>